<gene>
    <name evidence="2" type="ORF">Zm00014a_018913</name>
</gene>
<feature type="compositionally biased region" description="Polar residues" evidence="1">
    <location>
        <begin position="579"/>
        <end position="592"/>
    </location>
</feature>
<feature type="compositionally biased region" description="Basic residues" evidence="1">
    <location>
        <begin position="548"/>
        <end position="564"/>
    </location>
</feature>
<comment type="caution">
    <text evidence="2">The sequence shown here is derived from an EMBL/GenBank/DDBJ whole genome shotgun (WGS) entry which is preliminary data.</text>
</comment>
<dbReference type="PANTHER" id="PTHR34057:SF15">
    <property type="entry name" value="CALMODULIN-BINDING DOMAIN-CONTAINING PROTEIN"/>
    <property type="match status" value="1"/>
</dbReference>
<dbReference type="ExpressionAtlas" id="A0A3L6FNR6">
    <property type="expression patterns" value="baseline and differential"/>
</dbReference>
<feature type="compositionally biased region" description="Basic residues" evidence="1">
    <location>
        <begin position="361"/>
        <end position="370"/>
    </location>
</feature>
<feature type="region of interest" description="Disordered" evidence="1">
    <location>
        <begin position="512"/>
        <end position="675"/>
    </location>
</feature>
<dbReference type="EMBL" id="NCVQ01000004">
    <property type="protein sequence ID" value="PWZ34460.1"/>
    <property type="molecule type" value="Genomic_DNA"/>
</dbReference>
<feature type="region of interest" description="Disordered" evidence="1">
    <location>
        <begin position="1"/>
        <end position="25"/>
    </location>
</feature>
<accession>A0A3L6FNR6</accession>
<sequence>MAPASVPALPTAMDTKDEGDGGSKNQNSVVVVKSEVVCTNGGPLVVGTELVKYEGGDTTECSSSFGDTCSGFEGEADNGEPEVNSSLSAHANGVGPSKPPRSIMNLQLCLFNQDFVSATSLYLEKKFPAWDSNPSQQQQQQYSILVTSMLGRKKVMAEWSNSVRPIQWRCHWLELRMRELSSQISKYDKELALIKKQNELQQAASKANGTMSESMQIHKGHGNSIMKRRKRKRHEDSVDASLYINKHQILSYYHDKQNKGVQTGDLLVDDDCGTVDGSISGGLDTTTLLDSEDYDMICEQHALQDILLTIDGLQSRVHLLQDRLSKAHSEGENLAFSGADTDVRVAGKRQRTQKHSFSNTKSRHTKPQKRKNLNILLKDDDDGQALAGGPALADGETDVHMIGASRSTEERSGECNHSMDKAITVDLLLGTGNSITNSDIGDLYNVNTDDVLIANQAAVEACQQFHEAKHLPSGSPSKDKIISAPAEMKNNSPPVEVKNTCGPVKIESFCSPVEGENTSDPALEQESFLEKSPSRQPVSPGNKQELKPKKRRKKKGSLFTKKQRKVDSRTPDAKEKTEGTPSAAKNQRSTPSDVAEETESPLSGATGPGTMRSCCAGKKRKSGNEPADANKTGKPSSAVKKQKTENPTAAANATKKRATEKKLESASASQKLQVEKAVLVAVNSRRSQRVRKPKVFAD</sequence>
<feature type="region of interest" description="Disordered" evidence="1">
    <location>
        <begin position="348"/>
        <end position="370"/>
    </location>
</feature>
<protein>
    <submittedName>
        <fullName evidence="2">Uncharacterized protein</fullName>
    </submittedName>
</protein>
<dbReference type="AlphaFoldDB" id="A0A3L6FNR6"/>
<reference evidence="2" key="1">
    <citation type="journal article" date="2018" name="Nat. Genet.">
        <title>Extensive intraspecific gene order and gene structural variations between Mo17 and other maize genomes.</title>
        <authorList>
            <person name="Sun S."/>
            <person name="Zhou Y."/>
            <person name="Chen J."/>
            <person name="Shi J."/>
            <person name="Zhao H."/>
            <person name="Zhao H."/>
            <person name="Song W."/>
            <person name="Zhang M."/>
            <person name="Cui Y."/>
            <person name="Dong X."/>
            <person name="Liu H."/>
            <person name="Ma X."/>
            <person name="Jiao Y."/>
            <person name="Wang B."/>
            <person name="Wei X."/>
            <person name="Stein J.C."/>
            <person name="Glaubitz J.C."/>
            <person name="Lu F."/>
            <person name="Yu G."/>
            <person name="Liang C."/>
            <person name="Fengler K."/>
            <person name="Li B."/>
            <person name="Rafalski A."/>
            <person name="Schnable P.S."/>
            <person name="Ware D.H."/>
            <person name="Buckler E.S."/>
            <person name="Lai J."/>
        </authorList>
    </citation>
    <scope>NUCLEOTIDE SEQUENCE [LARGE SCALE GENOMIC DNA]</scope>
    <source>
        <tissue evidence="2">Seedling</tissue>
    </source>
</reference>
<evidence type="ECO:0000313" key="2">
    <source>
        <dbReference type="EMBL" id="PWZ34460.1"/>
    </source>
</evidence>
<dbReference type="PANTHER" id="PTHR34057">
    <property type="entry name" value="ELONGATION FACTOR"/>
    <property type="match status" value="1"/>
</dbReference>
<organism evidence="2">
    <name type="scientific">Zea mays</name>
    <name type="common">Maize</name>
    <dbReference type="NCBI Taxonomy" id="4577"/>
    <lineage>
        <taxon>Eukaryota</taxon>
        <taxon>Viridiplantae</taxon>
        <taxon>Streptophyta</taxon>
        <taxon>Embryophyta</taxon>
        <taxon>Tracheophyta</taxon>
        <taxon>Spermatophyta</taxon>
        <taxon>Magnoliopsida</taxon>
        <taxon>Liliopsida</taxon>
        <taxon>Poales</taxon>
        <taxon>Poaceae</taxon>
        <taxon>PACMAD clade</taxon>
        <taxon>Panicoideae</taxon>
        <taxon>Andropogonodae</taxon>
        <taxon>Andropogoneae</taxon>
        <taxon>Tripsacinae</taxon>
        <taxon>Zea</taxon>
    </lineage>
</organism>
<evidence type="ECO:0000256" key="1">
    <source>
        <dbReference type="SAM" id="MobiDB-lite"/>
    </source>
</evidence>
<feature type="region of interest" description="Disordered" evidence="1">
    <location>
        <begin position="72"/>
        <end position="98"/>
    </location>
</feature>
<dbReference type="Proteomes" id="UP000251960">
    <property type="component" value="Chromosome 3"/>
</dbReference>
<dbReference type="CDD" id="cd11650">
    <property type="entry name" value="AT4G37440_like"/>
    <property type="match status" value="1"/>
</dbReference>
<name>A0A3L6FNR6_MAIZE</name>
<proteinExistence type="predicted"/>
<feature type="compositionally biased region" description="Basic and acidic residues" evidence="1">
    <location>
        <begin position="565"/>
        <end position="578"/>
    </location>
</feature>
<dbReference type="InterPro" id="IPR038745">
    <property type="entry name" value="AT4G37440-like"/>
</dbReference>